<sequence length="237" mass="27028">MLKAGGFDTEGVMVFWEKWHNLLKAGGAMIMLGWLCVWTFRPDPEIYQWSTTCLYSRATLNDKEADKWIVVKILDENRSEAISGRYATAVADVSGFIPSYQAEPIMFPGFGQPPGTPLPFNSVDDQHLLIYECMSPGTWEYLGETTILDRPVGDSVHLLALKVRSWSEAESLVKPVRPAMMASPYSLPMPMAQELQRRLHWQRGWETFITQQGAPTYPDYRTLRLSYTVLELEPMEN</sequence>
<accession>A0A2M7H3P3</accession>
<reference evidence="1 2" key="1">
    <citation type="submission" date="2017-09" db="EMBL/GenBank/DDBJ databases">
        <title>Depth-based differentiation of microbial function through sediment-hosted aquifers and enrichment of novel symbionts in the deep terrestrial subsurface.</title>
        <authorList>
            <person name="Probst A.J."/>
            <person name="Ladd B."/>
            <person name="Jarett J.K."/>
            <person name="Geller-Mcgrath D.E."/>
            <person name="Sieber C.M."/>
            <person name="Emerson J.B."/>
            <person name="Anantharaman K."/>
            <person name="Thomas B.C."/>
            <person name="Malmstrom R."/>
            <person name="Stieglmeier M."/>
            <person name="Klingl A."/>
            <person name="Woyke T."/>
            <person name="Ryan C.M."/>
            <person name="Banfield J.F."/>
        </authorList>
    </citation>
    <scope>NUCLEOTIDE SEQUENCE [LARGE SCALE GENOMIC DNA]</scope>
    <source>
        <strain evidence="1">CG15_BIG_FIL_POST_REV_8_21_14_020_45_12</strain>
    </source>
</reference>
<gene>
    <name evidence="1" type="ORF">COW24_03325</name>
</gene>
<protein>
    <submittedName>
        <fullName evidence="1">Uncharacterized protein</fullName>
    </submittedName>
</protein>
<proteinExistence type="predicted"/>
<evidence type="ECO:0000313" key="1">
    <source>
        <dbReference type="EMBL" id="PIW36846.1"/>
    </source>
</evidence>
<name>A0A2M7H3P3_9BACT</name>
<organism evidence="1 2">
    <name type="scientific">Candidatus Kerfeldbacteria bacterium CG15_BIG_FIL_POST_REV_8_21_14_020_45_12</name>
    <dbReference type="NCBI Taxonomy" id="2014247"/>
    <lineage>
        <taxon>Bacteria</taxon>
        <taxon>Candidatus Kerfeldiibacteriota</taxon>
    </lineage>
</organism>
<evidence type="ECO:0000313" key="2">
    <source>
        <dbReference type="Proteomes" id="UP000230292"/>
    </source>
</evidence>
<comment type="caution">
    <text evidence="1">The sequence shown here is derived from an EMBL/GenBank/DDBJ whole genome shotgun (WGS) entry which is preliminary data.</text>
</comment>
<dbReference type="EMBL" id="PFGC01000038">
    <property type="protein sequence ID" value="PIW36846.1"/>
    <property type="molecule type" value="Genomic_DNA"/>
</dbReference>
<dbReference type="Proteomes" id="UP000230292">
    <property type="component" value="Unassembled WGS sequence"/>
</dbReference>
<dbReference type="AlphaFoldDB" id="A0A2M7H3P3"/>